<proteinExistence type="predicted"/>
<organism evidence="1 2">
    <name type="scientific">Penicillium malachiteum</name>
    <dbReference type="NCBI Taxonomy" id="1324776"/>
    <lineage>
        <taxon>Eukaryota</taxon>
        <taxon>Fungi</taxon>
        <taxon>Dikarya</taxon>
        <taxon>Ascomycota</taxon>
        <taxon>Pezizomycotina</taxon>
        <taxon>Eurotiomycetes</taxon>
        <taxon>Eurotiomycetidae</taxon>
        <taxon>Eurotiales</taxon>
        <taxon>Aspergillaceae</taxon>
        <taxon>Penicillium</taxon>
    </lineage>
</organism>
<gene>
    <name evidence="1" type="ORF">N7493_011140</name>
</gene>
<keyword evidence="2" id="KW-1185">Reference proteome</keyword>
<reference evidence="1" key="1">
    <citation type="journal article" date="2023" name="IMA Fungus">
        <title>Comparative genomic study of the Penicillium genus elucidates a diverse pangenome and 15 lateral gene transfer events.</title>
        <authorList>
            <person name="Petersen C."/>
            <person name="Sorensen T."/>
            <person name="Nielsen M.R."/>
            <person name="Sondergaard T.E."/>
            <person name="Sorensen J.L."/>
            <person name="Fitzpatrick D.A."/>
            <person name="Frisvad J.C."/>
            <person name="Nielsen K.L."/>
        </authorList>
    </citation>
    <scope>NUCLEOTIDE SEQUENCE</scope>
    <source>
        <strain evidence="1">IBT 17514</strain>
    </source>
</reference>
<name>A0AAD6MR33_9EURO</name>
<sequence length="115" mass="13509">MAEEPPERYNLRKALIMLNSEFNADPTTQRYDKDQLKENGISLQPMSLDRHSDEHPYFFAPYSKAPSLSVDTIQELQCELGSLREFIHQDGYSRAFHSYWDDYVDDNIRCDNKTV</sequence>
<dbReference type="EMBL" id="JAQJAN010000020">
    <property type="protein sequence ID" value="KAJ5704002.1"/>
    <property type="molecule type" value="Genomic_DNA"/>
</dbReference>
<evidence type="ECO:0000313" key="1">
    <source>
        <dbReference type="EMBL" id="KAJ5704002.1"/>
    </source>
</evidence>
<dbReference type="AlphaFoldDB" id="A0AAD6MR33"/>
<evidence type="ECO:0000313" key="2">
    <source>
        <dbReference type="Proteomes" id="UP001215712"/>
    </source>
</evidence>
<accession>A0AAD6MR33</accession>
<dbReference type="Proteomes" id="UP001215712">
    <property type="component" value="Unassembled WGS sequence"/>
</dbReference>
<comment type="caution">
    <text evidence="1">The sequence shown here is derived from an EMBL/GenBank/DDBJ whole genome shotgun (WGS) entry which is preliminary data.</text>
</comment>
<reference evidence="1" key="2">
    <citation type="submission" date="2023-01" db="EMBL/GenBank/DDBJ databases">
        <authorList>
            <person name="Petersen C."/>
        </authorList>
    </citation>
    <scope>NUCLEOTIDE SEQUENCE</scope>
    <source>
        <strain evidence="1">IBT 17514</strain>
    </source>
</reference>
<protein>
    <submittedName>
        <fullName evidence="1">Uncharacterized protein</fullName>
    </submittedName>
</protein>